<proteinExistence type="predicted"/>
<reference evidence="1" key="1">
    <citation type="submission" date="2022-10" db="EMBL/GenBank/DDBJ databases">
        <title>Culturing micro-colonial fungi from biological soil crusts in the Mojave desert and describing Neophaeococcomyces mojavensis, and introducing the new genera and species Taxawa tesnikishii.</title>
        <authorList>
            <person name="Kurbessoian T."/>
            <person name="Stajich J.E."/>
        </authorList>
    </citation>
    <scope>NUCLEOTIDE SEQUENCE</scope>
    <source>
        <strain evidence="1">JES_112</strain>
    </source>
</reference>
<dbReference type="EMBL" id="JAPDRQ010000203">
    <property type="protein sequence ID" value="KAJ9652348.1"/>
    <property type="molecule type" value="Genomic_DNA"/>
</dbReference>
<organism evidence="1 2">
    <name type="scientific">Neophaeococcomyces mojaviensis</name>
    <dbReference type="NCBI Taxonomy" id="3383035"/>
    <lineage>
        <taxon>Eukaryota</taxon>
        <taxon>Fungi</taxon>
        <taxon>Dikarya</taxon>
        <taxon>Ascomycota</taxon>
        <taxon>Pezizomycotina</taxon>
        <taxon>Eurotiomycetes</taxon>
        <taxon>Chaetothyriomycetidae</taxon>
        <taxon>Chaetothyriales</taxon>
        <taxon>Chaetothyriales incertae sedis</taxon>
        <taxon>Neophaeococcomyces</taxon>
    </lineage>
</organism>
<protein>
    <submittedName>
        <fullName evidence="1">Uncharacterized protein</fullName>
    </submittedName>
</protein>
<accession>A0ACC2ZXE0</accession>
<comment type="caution">
    <text evidence="1">The sequence shown here is derived from an EMBL/GenBank/DDBJ whole genome shotgun (WGS) entry which is preliminary data.</text>
</comment>
<gene>
    <name evidence="1" type="ORF">H2198_008387</name>
</gene>
<evidence type="ECO:0000313" key="1">
    <source>
        <dbReference type="EMBL" id="KAJ9652348.1"/>
    </source>
</evidence>
<dbReference type="Proteomes" id="UP001172386">
    <property type="component" value="Unassembled WGS sequence"/>
</dbReference>
<keyword evidence="2" id="KW-1185">Reference proteome</keyword>
<evidence type="ECO:0000313" key="2">
    <source>
        <dbReference type="Proteomes" id="UP001172386"/>
    </source>
</evidence>
<name>A0ACC2ZXE0_9EURO</name>
<sequence length="242" mass="26473">MPRTGLCLIPLNPSAVSPSAKLVAHLSRRYPAEEHHAYHLEHRLFSDTSSQLPGSDVKLRSFTHVLTLSHNPQSTFVCTTKAGNPADTSLITIPVTSTDAFTTLIVSKFQPLWYLRQAVVVENGISVSVRDDEWKVCIGDVKIAPKSPGAGTLRGLIIELCHTVDEPEGSTSQDTAEEDQAMFQDVLDELFKGTGESFNDAKIIITRTSNRVGATDEVGTKSTPDWDLAKLYMNVLRGQGPR</sequence>